<dbReference type="InterPro" id="IPR036318">
    <property type="entry name" value="FAD-bd_PCMH-like_sf"/>
</dbReference>
<keyword evidence="11" id="KW-1185">Reference proteome</keyword>
<keyword evidence="5" id="KW-0274">FAD</keyword>
<dbReference type="GO" id="GO:0009690">
    <property type="term" value="P:cytokinin metabolic process"/>
    <property type="evidence" value="ECO:0007669"/>
    <property type="project" value="InterPro"/>
</dbReference>
<feature type="transmembrane region" description="Helical" evidence="8">
    <location>
        <begin position="6"/>
        <end position="24"/>
    </location>
</feature>
<evidence type="ECO:0000256" key="4">
    <source>
        <dbReference type="ARBA" id="ARBA00022630"/>
    </source>
</evidence>
<evidence type="ECO:0000256" key="2">
    <source>
        <dbReference type="ARBA" id="ARBA00005466"/>
    </source>
</evidence>
<keyword evidence="4" id="KW-0285">Flavoprotein</keyword>
<comment type="catalytic activity">
    <reaction evidence="7">
        <text>N(6)-dimethylallyladenine + A + H2O = 3-methyl-2-butenal + adenine + AH2</text>
        <dbReference type="Rhea" id="RHEA:13625"/>
        <dbReference type="ChEBI" id="CHEBI:13193"/>
        <dbReference type="ChEBI" id="CHEBI:15377"/>
        <dbReference type="ChEBI" id="CHEBI:15825"/>
        <dbReference type="ChEBI" id="CHEBI:16708"/>
        <dbReference type="ChEBI" id="CHEBI:17499"/>
        <dbReference type="ChEBI" id="CHEBI:17660"/>
        <dbReference type="EC" id="1.5.99.12"/>
    </reaction>
</comment>
<dbReference type="SUPFAM" id="SSF56176">
    <property type="entry name" value="FAD-binding/transporter-associated domain-like"/>
    <property type="match status" value="1"/>
</dbReference>
<dbReference type="Gene3D" id="3.30.43.10">
    <property type="entry name" value="Uridine Diphospho-n-acetylenolpyruvylglucosamine Reductase, domain 2"/>
    <property type="match status" value="1"/>
</dbReference>
<dbReference type="OrthoDB" id="415825at2759"/>
<dbReference type="GO" id="GO:0019139">
    <property type="term" value="F:cytokinin dehydrogenase activity"/>
    <property type="evidence" value="ECO:0007669"/>
    <property type="project" value="UniProtKB-EC"/>
</dbReference>
<evidence type="ECO:0000256" key="5">
    <source>
        <dbReference type="ARBA" id="ARBA00022827"/>
    </source>
</evidence>
<protein>
    <recommendedName>
        <fullName evidence="3">cytokinin dehydrogenase</fullName>
        <ecNumber evidence="3">1.5.99.12</ecNumber>
    </recommendedName>
</protein>
<dbReference type="Pfam" id="PF01565">
    <property type="entry name" value="FAD_binding_4"/>
    <property type="match status" value="1"/>
</dbReference>
<dbReference type="Pfam" id="PF09265">
    <property type="entry name" value="Cytokin-bind"/>
    <property type="match status" value="1"/>
</dbReference>
<dbReference type="InterPro" id="IPR016169">
    <property type="entry name" value="FAD-bd_PCMH_sub2"/>
</dbReference>
<dbReference type="InterPro" id="IPR006094">
    <property type="entry name" value="Oxid_FAD_bind_N"/>
</dbReference>
<dbReference type="PANTHER" id="PTHR13878:SF168">
    <property type="entry name" value="CYTOKININ DEHYDROGENASE"/>
    <property type="match status" value="1"/>
</dbReference>
<organism evidence="10 11">
    <name type="scientific">Mikania micrantha</name>
    <name type="common">bitter vine</name>
    <dbReference type="NCBI Taxonomy" id="192012"/>
    <lineage>
        <taxon>Eukaryota</taxon>
        <taxon>Viridiplantae</taxon>
        <taxon>Streptophyta</taxon>
        <taxon>Embryophyta</taxon>
        <taxon>Tracheophyta</taxon>
        <taxon>Spermatophyta</taxon>
        <taxon>Magnoliopsida</taxon>
        <taxon>eudicotyledons</taxon>
        <taxon>Gunneridae</taxon>
        <taxon>Pentapetalae</taxon>
        <taxon>asterids</taxon>
        <taxon>campanulids</taxon>
        <taxon>Asterales</taxon>
        <taxon>Asteraceae</taxon>
        <taxon>Asteroideae</taxon>
        <taxon>Heliantheae alliance</taxon>
        <taxon>Eupatorieae</taxon>
        <taxon>Mikania</taxon>
    </lineage>
</organism>
<dbReference type="PROSITE" id="PS00862">
    <property type="entry name" value="OX2_COVAL_FAD"/>
    <property type="match status" value="1"/>
</dbReference>
<evidence type="ECO:0000313" key="11">
    <source>
        <dbReference type="Proteomes" id="UP000326396"/>
    </source>
</evidence>
<evidence type="ECO:0000256" key="7">
    <source>
        <dbReference type="ARBA" id="ARBA00048224"/>
    </source>
</evidence>
<dbReference type="GO" id="GO:0071949">
    <property type="term" value="F:FAD binding"/>
    <property type="evidence" value="ECO:0007669"/>
    <property type="project" value="InterPro"/>
</dbReference>
<keyword evidence="8" id="KW-0812">Transmembrane</keyword>
<comment type="similarity">
    <text evidence="2">Belongs to the oxygen-dependent FAD-linked oxidoreductase family.</text>
</comment>
<name>A0A5N6N454_9ASTR</name>
<dbReference type="InterPro" id="IPR050432">
    <property type="entry name" value="FAD-linked_Oxidoreductases_BP"/>
</dbReference>
<dbReference type="PROSITE" id="PS51387">
    <property type="entry name" value="FAD_PCMH"/>
    <property type="match status" value="1"/>
</dbReference>
<dbReference type="InterPro" id="IPR016166">
    <property type="entry name" value="FAD-bd_PCMH"/>
</dbReference>
<evidence type="ECO:0000256" key="6">
    <source>
        <dbReference type="ARBA" id="ARBA00023002"/>
    </source>
</evidence>
<feature type="domain" description="FAD-binding PCMH-type" evidence="9">
    <location>
        <begin position="75"/>
        <end position="253"/>
    </location>
</feature>
<dbReference type="Proteomes" id="UP000326396">
    <property type="component" value="Linkage Group LG4"/>
</dbReference>
<evidence type="ECO:0000256" key="1">
    <source>
        <dbReference type="ARBA" id="ARBA00001974"/>
    </source>
</evidence>
<dbReference type="InterPro" id="IPR015345">
    <property type="entry name" value="Cytokinin_DH_FAD/cytokin-bd"/>
</dbReference>
<reference evidence="10 11" key="1">
    <citation type="submission" date="2019-05" db="EMBL/GenBank/DDBJ databases">
        <title>Mikania micrantha, genome provides insights into the molecular mechanism of rapid growth.</title>
        <authorList>
            <person name="Liu B."/>
        </authorList>
    </citation>
    <scope>NUCLEOTIDE SEQUENCE [LARGE SCALE GENOMIC DNA]</scope>
    <source>
        <strain evidence="10">NLD-2019</strain>
        <tissue evidence="10">Leaf</tissue>
    </source>
</reference>
<evidence type="ECO:0000256" key="3">
    <source>
        <dbReference type="ARBA" id="ARBA00011928"/>
    </source>
</evidence>
<accession>A0A5N6N454</accession>
<keyword evidence="6" id="KW-0560">Oxidoreductase</keyword>
<dbReference type="InterPro" id="IPR006093">
    <property type="entry name" value="Oxy_OxRdtase_FAD_BS"/>
</dbReference>
<sequence>MAKSLGAYIIILHVIINNLVSIILTKLTPWRNTSVSVSLSLSSLPHETLPLEIATKLFLDTTSIQTASTDFGKLFQETPSAVFRPSTASDIVRLVKSSYTASSPFKIAARGHGHSVGGQAMAKDGVVVDMSTLVSTGIKVRWSESLGFYCDVGGEQLWIDVLRTTMEHGLAPVSWTDYLYLSVGGTLSNAGISGQSFLHGPQISSVLEMDVITGKGDFITCSKSKNSDLFYGVLGGLGQFGIITRARIVLQKAPTRVKWIRMIYEDFATFTKDQEHLISLNDHGPDYVEGYLIMKKSPANNWRSSFFSIQDESKVNSLASQCGIVYSLELVKYFDDFTMQTIDEEINEMCKGLSFKNGFIFKKEATFMDFLNRVRIEELKLQSKGLWDVHHPWLNLFIPKSRIFDFNQHVLVDILQKENRSSGPFLIYPLIRKKWDDNTSAIISEDHEDIFYTVGLLHATKSVEACNIIEDQNKKILKLCDEIGINIKQYFPRYYETKEEWMKHFGAKWSAFEERKAKYDPKLILSPGQKLFNFN</sequence>
<evidence type="ECO:0000256" key="8">
    <source>
        <dbReference type="SAM" id="Phobius"/>
    </source>
</evidence>
<dbReference type="AlphaFoldDB" id="A0A5N6N454"/>
<proteinExistence type="inferred from homology"/>
<keyword evidence="8" id="KW-1133">Transmembrane helix</keyword>
<dbReference type="EC" id="1.5.99.12" evidence="3"/>
<keyword evidence="8" id="KW-0472">Membrane</keyword>
<dbReference type="Gene3D" id="3.30.465.10">
    <property type="match status" value="1"/>
</dbReference>
<dbReference type="SUPFAM" id="SSF55103">
    <property type="entry name" value="FAD-linked oxidases, C-terminal domain"/>
    <property type="match status" value="1"/>
</dbReference>
<dbReference type="InterPro" id="IPR016170">
    <property type="entry name" value="Cytok_DH_C_sf"/>
</dbReference>
<dbReference type="InterPro" id="IPR016164">
    <property type="entry name" value="FAD-linked_Oxase-like_C"/>
</dbReference>
<gene>
    <name evidence="10" type="ORF">E3N88_29076</name>
</gene>
<dbReference type="Gene3D" id="3.40.462.10">
    <property type="entry name" value="FAD-linked oxidases, C-terminal domain"/>
    <property type="match status" value="1"/>
</dbReference>
<dbReference type="EMBL" id="SZYD01000014">
    <property type="protein sequence ID" value="KAD4180485.1"/>
    <property type="molecule type" value="Genomic_DNA"/>
</dbReference>
<comment type="caution">
    <text evidence="10">The sequence shown here is derived from an EMBL/GenBank/DDBJ whole genome shotgun (WGS) entry which is preliminary data.</text>
</comment>
<evidence type="ECO:0000313" key="10">
    <source>
        <dbReference type="EMBL" id="KAD4180485.1"/>
    </source>
</evidence>
<comment type="cofactor">
    <cofactor evidence="1">
        <name>FAD</name>
        <dbReference type="ChEBI" id="CHEBI:57692"/>
    </cofactor>
</comment>
<dbReference type="InterPro" id="IPR016167">
    <property type="entry name" value="FAD-bd_PCMH_sub1"/>
</dbReference>
<dbReference type="PANTHER" id="PTHR13878">
    <property type="entry name" value="GULONOLACTONE OXIDASE"/>
    <property type="match status" value="1"/>
</dbReference>
<evidence type="ECO:0000259" key="9">
    <source>
        <dbReference type="PROSITE" id="PS51387"/>
    </source>
</evidence>